<dbReference type="OrthoDB" id="9782229at2"/>
<evidence type="ECO:0000256" key="1">
    <source>
        <dbReference type="ARBA" id="ARBA00004442"/>
    </source>
</evidence>
<dbReference type="Pfam" id="PF06078">
    <property type="entry name" value="DUF937"/>
    <property type="match status" value="1"/>
</dbReference>
<name>A0A4Y8L525_9BACT</name>
<dbReference type="GO" id="GO:0009279">
    <property type="term" value="C:cell outer membrane"/>
    <property type="evidence" value="ECO:0007669"/>
    <property type="project" value="UniProtKB-SubCell"/>
</dbReference>
<dbReference type="Proteomes" id="UP000297861">
    <property type="component" value="Unassembled WGS sequence"/>
</dbReference>
<dbReference type="Gene3D" id="3.30.1330.60">
    <property type="entry name" value="OmpA-like domain"/>
    <property type="match status" value="1"/>
</dbReference>
<dbReference type="PROSITE" id="PS51123">
    <property type="entry name" value="OMPA_2"/>
    <property type="match status" value="1"/>
</dbReference>
<protein>
    <submittedName>
        <fullName evidence="6">DUF937 domain-containing protein</fullName>
    </submittedName>
</protein>
<evidence type="ECO:0000256" key="2">
    <source>
        <dbReference type="ARBA" id="ARBA00023136"/>
    </source>
</evidence>
<comment type="subcellular location">
    <subcellularLocation>
        <location evidence="1">Cell outer membrane</location>
    </subcellularLocation>
</comment>
<reference evidence="6 7" key="1">
    <citation type="submission" date="2019-03" db="EMBL/GenBank/DDBJ databases">
        <title>San Antonio Military Medical Center submission to MRSN (WRAIR), pending publication.</title>
        <authorList>
            <person name="Blyth D.M."/>
            <person name="Mccarthy S.L."/>
            <person name="Schall S.E."/>
            <person name="Stam J.A."/>
            <person name="Ong A.C."/>
            <person name="Mcgann P.T."/>
        </authorList>
    </citation>
    <scope>NUCLEOTIDE SEQUENCE [LARGE SCALE GENOMIC DNA]</scope>
    <source>
        <strain evidence="6 7">MRSN571793</strain>
    </source>
</reference>
<evidence type="ECO:0000313" key="7">
    <source>
        <dbReference type="Proteomes" id="UP000297861"/>
    </source>
</evidence>
<dbReference type="InterPro" id="IPR006665">
    <property type="entry name" value="OmpA-like"/>
</dbReference>
<evidence type="ECO:0000256" key="3">
    <source>
        <dbReference type="ARBA" id="ARBA00023237"/>
    </source>
</evidence>
<dbReference type="PANTHER" id="PTHR30329:SF21">
    <property type="entry name" value="LIPOPROTEIN YIAD-RELATED"/>
    <property type="match status" value="1"/>
</dbReference>
<dbReference type="EMBL" id="SOML01000003">
    <property type="protein sequence ID" value="TFD97274.1"/>
    <property type="molecule type" value="Genomic_DNA"/>
</dbReference>
<dbReference type="InterPro" id="IPR036737">
    <property type="entry name" value="OmpA-like_sf"/>
</dbReference>
<dbReference type="RefSeq" id="WP_134435845.1">
    <property type="nucleotide sequence ID" value="NZ_SOML01000003.1"/>
</dbReference>
<dbReference type="SUPFAM" id="SSF103088">
    <property type="entry name" value="OmpA-like"/>
    <property type="match status" value="1"/>
</dbReference>
<dbReference type="STRING" id="1121485.GCA_000426485_01153"/>
<dbReference type="PANTHER" id="PTHR30329">
    <property type="entry name" value="STATOR ELEMENT OF FLAGELLAR MOTOR COMPLEX"/>
    <property type="match status" value="1"/>
</dbReference>
<evidence type="ECO:0000259" key="5">
    <source>
        <dbReference type="PROSITE" id="PS51123"/>
    </source>
</evidence>
<keyword evidence="2 4" id="KW-0472">Membrane</keyword>
<dbReference type="InterPro" id="IPR006664">
    <property type="entry name" value="OMP_bac"/>
</dbReference>
<feature type="domain" description="OmpA-like" evidence="5">
    <location>
        <begin position="295"/>
        <end position="412"/>
    </location>
</feature>
<proteinExistence type="predicted"/>
<accession>A0A4Y8L525</accession>
<dbReference type="Pfam" id="PF00691">
    <property type="entry name" value="OmpA"/>
    <property type="match status" value="1"/>
</dbReference>
<comment type="caution">
    <text evidence="6">The sequence shown here is derived from an EMBL/GenBank/DDBJ whole genome shotgun (WGS) entry which is preliminary data.</text>
</comment>
<dbReference type="PRINTS" id="PR01021">
    <property type="entry name" value="OMPADOMAIN"/>
</dbReference>
<dbReference type="InterPro" id="IPR009282">
    <property type="entry name" value="DUF937"/>
</dbReference>
<evidence type="ECO:0000313" key="6">
    <source>
        <dbReference type="EMBL" id="TFD97274.1"/>
    </source>
</evidence>
<organism evidence="6 7">
    <name type="scientific">Dysgonomonas capnocytophagoides</name>
    <dbReference type="NCBI Taxonomy" id="45254"/>
    <lineage>
        <taxon>Bacteria</taxon>
        <taxon>Pseudomonadati</taxon>
        <taxon>Bacteroidota</taxon>
        <taxon>Bacteroidia</taxon>
        <taxon>Bacteroidales</taxon>
        <taxon>Dysgonomonadaceae</taxon>
        <taxon>Dysgonomonas</taxon>
    </lineage>
</organism>
<dbReference type="CDD" id="cd07185">
    <property type="entry name" value="OmpA_C-like"/>
    <property type="match status" value="1"/>
</dbReference>
<keyword evidence="7" id="KW-1185">Reference proteome</keyword>
<gene>
    <name evidence="6" type="ORF">E2605_06290</name>
</gene>
<evidence type="ECO:0000256" key="4">
    <source>
        <dbReference type="PROSITE-ProRule" id="PRU00473"/>
    </source>
</evidence>
<keyword evidence="3" id="KW-0998">Cell outer membrane</keyword>
<sequence>MSPIYSSLQVILTDNTITRASEFLCEDRCKVADASASIIPCLLGALLAKGSTTPIQIALSKAGRNYNNLQDNIVSIFSGNADERISYSGFRLLDAIFGDKLGEFTTLISSTFGMSYSNTDQLLLMITPIIASDLGYRATEYKWGMTGLLGRLNYEKSSYLHLIPVGFASLFGLGSNDELGNFVPVIESTEADYKLKEPTPPWLVCAIIVAGGVIIAFWWKSCEDSTSTKVKDTVTTATSAMVEGTISTVSKALEKVSTIVILPDGKRLQAYKGGIEDQLVRFLSSDEYGNASTDQLKDKWFNFDNIEFKYGSSTELTDISKPQLHNIAVILNYYKDTKVIIAGFTDRTGTIESNLKLSQDRANTIRNYLIEEGIEGSRISAIGYGDQYATHAADAPDIDRALDRRIALRFEK</sequence>
<dbReference type="InterPro" id="IPR050330">
    <property type="entry name" value="Bact_OuterMem_StrucFunc"/>
</dbReference>
<dbReference type="AlphaFoldDB" id="A0A4Y8L525"/>